<proteinExistence type="predicted"/>
<reference evidence="2" key="1">
    <citation type="journal article" date="2004" name="Nat. Genet.">
        <title>Sequencing of a rice centromere uncovers active genes.</title>
        <authorList>
            <person name="Nagaki K."/>
            <person name="Cheng Z."/>
            <person name="Ouyang S."/>
            <person name="Talbert P.B."/>
            <person name="Kim M."/>
            <person name="Jones K.M."/>
            <person name="Henikoff S."/>
            <person name="Buell C.R."/>
            <person name="Jiang J."/>
        </authorList>
    </citation>
    <scope>NUCLEOTIDE SEQUENCE</scope>
</reference>
<protein>
    <submittedName>
        <fullName evidence="2">Uncharacterized protein</fullName>
    </submittedName>
</protein>
<feature type="compositionally biased region" description="Polar residues" evidence="1">
    <location>
        <begin position="10"/>
        <end position="29"/>
    </location>
</feature>
<feature type="compositionally biased region" description="Polar residues" evidence="1">
    <location>
        <begin position="310"/>
        <end position="320"/>
    </location>
</feature>
<name>Q6UUQ5_ORYSJ</name>
<feature type="region of interest" description="Disordered" evidence="1">
    <location>
        <begin position="91"/>
        <end position="117"/>
    </location>
</feature>
<feature type="region of interest" description="Disordered" evidence="1">
    <location>
        <begin position="1"/>
        <end position="41"/>
    </location>
</feature>
<feature type="compositionally biased region" description="Pro residues" evidence="1">
    <location>
        <begin position="98"/>
        <end position="107"/>
    </location>
</feature>
<sequence length="320" mass="34734">MGCEHHQNTRESAQNSKKWIEENQGSPQAEGQAGRAQPRIKSTGTLMNLKARFWTCAEVKHIFQASVCFSHQYAFGTPGGTELRQLPLMAEKQSPSTGKPPNPPIKPPGTTQPSSEVGAENMIPVTIDKLSPEHKLELEQIMKSAQEQFMNSFKETRQGMVIQKYKLKVVAADESGTNSSQDGRTKGAKGGANGSGDKGLEPRDGEVEDIGEENAEGQQESPRCNNFQDQIDYASVVDGTIAEHQNTGPVFLPCGVFPPYRNLMTGNQQPATNAPPVQPTTAVSTPAPGAPSSAQRHMVNPRVQTREQPQHAGQNINRLT</sequence>
<gene>
    <name evidence="2" type="ORF">OSJNBa0079I01.31</name>
</gene>
<evidence type="ECO:0000313" key="2">
    <source>
        <dbReference type="EMBL" id="AAQ56318.1"/>
    </source>
</evidence>
<feature type="compositionally biased region" description="Gly residues" evidence="1">
    <location>
        <begin position="188"/>
        <end position="197"/>
    </location>
</feature>
<organism evidence="2">
    <name type="scientific">Oryza sativa subsp. japonica</name>
    <name type="common">Rice</name>
    <dbReference type="NCBI Taxonomy" id="39947"/>
    <lineage>
        <taxon>Eukaryota</taxon>
        <taxon>Viridiplantae</taxon>
        <taxon>Streptophyta</taxon>
        <taxon>Embryophyta</taxon>
        <taxon>Tracheophyta</taxon>
        <taxon>Spermatophyta</taxon>
        <taxon>Magnoliopsida</taxon>
        <taxon>Liliopsida</taxon>
        <taxon>Poales</taxon>
        <taxon>Poaceae</taxon>
        <taxon>BOP clade</taxon>
        <taxon>Oryzoideae</taxon>
        <taxon>Oryzeae</taxon>
        <taxon>Oryzinae</taxon>
        <taxon>Oryza</taxon>
        <taxon>Oryza sativa</taxon>
    </lineage>
</organism>
<accession>Q6UUQ5</accession>
<feature type="region of interest" description="Disordered" evidence="1">
    <location>
        <begin position="172"/>
        <end position="205"/>
    </location>
</feature>
<dbReference type="AlphaFoldDB" id="Q6UUQ5"/>
<feature type="region of interest" description="Disordered" evidence="1">
    <location>
        <begin position="266"/>
        <end position="320"/>
    </location>
</feature>
<evidence type="ECO:0000256" key="1">
    <source>
        <dbReference type="SAM" id="MobiDB-lite"/>
    </source>
</evidence>
<dbReference type="EMBL" id="AY360384">
    <property type="protein sequence ID" value="AAQ56318.1"/>
    <property type="molecule type" value="Genomic_DNA"/>
</dbReference>